<dbReference type="InterPro" id="IPR018977">
    <property type="entry name" value="NurA_domain"/>
</dbReference>
<evidence type="ECO:0000313" key="2">
    <source>
        <dbReference type="EMBL" id="AKA36015.1"/>
    </source>
</evidence>
<organism evidence="2 3">
    <name type="scientific">Flagellimonas lutaonensis</name>
    <dbReference type="NCBI Taxonomy" id="516051"/>
    <lineage>
        <taxon>Bacteria</taxon>
        <taxon>Pseudomonadati</taxon>
        <taxon>Bacteroidota</taxon>
        <taxon>Flavobacteriia</taxon>
        <taxon>Flavobacteriales</taxon>
        <taxon>Flavobacteriaceae</taxon>
        <taxon>Flagellimonas</taxon>
    </lineage>
</organism>
<dbReference type="AlphaFoldDB" id="A0A0D5YUW0"/>
<accession>A0A0D5YUW0</accession>
<feature type="domain" description="NurA" evidence="1">
    <location>
        <begin position="89"/>
        <end position="395"/>
    </location>
</feature>
<proteinExistence type="predicted"/>
<reference evidence="2 3" key="1">
    <citation type="submission" date="2015-03" db="EMBL/GenBank/DDBJ databases">
        <title>Complete genome sequence of Muricauda lutaonensis CC-HSB-11T, isolated from a coastal hot spring.</title>
        <authorList>
            <person name="Kim K.M."/>
        </authorList>
    </citation>
    <scope>NUCLEOTIDE SEQUENCE [LARGE SCALE GENOMIC DNA]</scope>
    <source>
        <strain evidence="2 3">CC-HSB-11</strain>
    </source>
</reference>
<gene>
    <name evidence="2" type="ORF">VC82_2437</name>
</gene>
<dbReference type="KEGG" id="mlt:VC82_2437"/>
<sequence>MNNHISEIVTSFKGVLKSFVEGVEYKKSPPLGPPEELPVLTEEELKTLQRPVFGEDLGAARSYNRIKIVEEPSPKSVNLPTIEDLSNINICGIDGSNQRIEKSTFYFILTRAAIVEFRYSINNLKPYFYNKLIDSNAVVWVDGNVFNEDVVLQTQKLNKEASILRQIQNNQERPFLLKYSPDTIDKSPSSHALGWAVKLQQTLEMACLEHLKNIDVETVCIKDGPLFSTSMSPQETLDGLNPIFSWGNKILVACSKRIKDSRLLVELLQLNSEVKDFWFPNQNITSNTLKQVSTDSILLPRILEPGCRTPLMEAVPISRQAVVNDEPRLMPLTCYYLSRHRPHTYIRIEIPKFMWLNNKEKVERAINIVAWQHELGHRAPLVQLASDLRCQLGYEKNILEKQTDSFLHKNKLDFPEDY</sequence>
<evidence type="ECO:0000313" key="3">
    <source>
        <dbReference type="Proteomes" id="UP000032726"/>
    </source>
</evidence>
<name>A0A0D5YUW0_9FLAO</name>
<dbReference type="RefSeq" id="WP_045802599.1">
    <property type="nucleotide sequence ID" value="NZ_CP011071.1"/>
</dbReference>
<dbReference type="EMBL" id="CP011071">
    <property type="protein sequence ID" value="AKA36015.1"/>
    <property type="molecule type" value="Genomic_DNA"/>
</dbReference>
<protein>
    <recommendedName>
        <fullName evidence="1">NurA domain-containing protein</fullName>
    </recommendedName>
</protein>
<dbReference type="Pfam" id="PF09376">
    <property type="entry name" value="NurA"/>
    <property type="match status" value="1"/>
</dbReference>
<evidence type="ECO:0000259" key="1">
    <source>
        <dbReference type="Pfam" id="PF09376"/>
    </source>
</evidence>
<keyword evidence="3" id="KW-1185">Reference proteome</keyword>
<dbReference type="Proteomes" id="UP000032726">
    <property type="component" value="Chromosome"/>
</dbReference>
<dbReference type="OrthoDB" id="9849670at2"/>
<dbReference type="STRING" id="516051.VC82_2437"/>
<dbReference type="HOGENOM" id="CLU_656911_0_0_10"/>